<proteinExistence type="predicted"/>
<dbReference type="AlphaFoldDB" id="A0A0A9GXX0"/>
<protein>
    <submittedName>
        <fullName evidence="1">Uncharacterized protein</fullName>
    </submittedName>
</protein>
<sequence length="31" mass="3411">MISSSIDALSVCSLHPFQNKKKHTHQSSIGE</sequence>
<organism evidence="1">
    <name type="scientific">Arundo donax</name>
    <name type="common">Giant reed</name>
    <name type="synonym">Donax arundinaceus</name>
    <dbReference type="NCBI Taxonomy" id="35708"/>
    <lineage>
        <taxon>Eukaryota</taxon>
        <taxon>Viridiplantae</taxon>
        <taxon>Streptophyta</taxon>
        <taxon>Embryophyta</taxon>
        <taxon>Tracheophyta</taxon>
        <taxon>Spermatophyta</taxon>
        <taxon>Magnoliopsida</taxon>
        <taxon>Liliopsida</taxon>
        <taxon>Poales</taxon>
        <taxon>Poaceae</taxon>
        <taxon>PACMAD clade</taxon>
        <taxon>Arundinoideae</taxon>
        <taxon>Arundineae</taxon>
        <taxon>Arundo</taxon>
    </lineage>
</organism>
<reference evidence="1" key="2">
    <citation type="journal article" date="2015" name="Data Brief">
        <title>Shoot transcriptome of the giant reed, Arundo donax.</title>
        <authorList>
            <person name="Barrero R.A."/>
            <person name="Guerrero F.D."/>
            <person name="Moolhuijzen P."/>
            <person name="Goolsby J.A."/>
            <person name="Tidwell J."/>
            <person name="Bellgard S.E."/>
            <person name="Bellgard M.I."/>
        </authorList>
    </citation>
    <scope>NUCLEOTIDE SEQUENCE</scope>
    <source>
        <tissue evidence="1">Shoot tissue taken approximately 20 cm above the soil surface</tissue>
    </source>
</reference>
<dbReference type="EMBL" id="GBRH01172468">
    <property type="protein sequence ID" value="JAE25428.1"/>
    <property type="molecule type" value="Transcribed_RNA"/>
</dbReference>
<reference evidence="1" key="1">
    <citation type="submission" date="2014-09" db="EMBL/GenBank/DDBJ databases">
        <authorList>
            <person name="Magalhaes I.L.F."/>
            <person name="Oliveira U."/>
            <person name="Santos F.R."/>
            <person name="Vidigal T.H.D.A."/>
            <person name="Brescovit A.D."/>
            <person name="Santos A.J."/>
        </authorList>
    </citation>
    <scope>NUCLEOTIDE SEQUENCE</scope>
    <source>
        <tissue evidence="1">Shoot tissue taken approximately 20 cm above the soil surface</tissue>
    </source>
</reference>
<name>A0A0A9GXX0_ARUDO</name>
<accession>A0A0A9GXX0</accession>
<evidence type="ECO:0000313" key="1">
    <source>
        <dbReference type="EMBL" id="JAE25428.1"/>
    </source>
</evidence>